<accession>A0ABN9TBB2</accession>
<keyword evidence="3" id="KW-1185">Reference proteome</keyword>
<feature type="region of interest" description="Disordered" evidence="1">
    <location>
        <begin position="258"/>
        <end position="289"/>
    </location>
</feature>
<proteinExistence type="predicted"/>
<comment type="caution">
    <text evidence="2">The sequence shown here is derived from an EMBL/GenBank/DDBJ whole genome shotgun (WGS) entry which is preliminary data.</text>
</comment>
<evidence type="ECO:0000313" key="3">
    <source>
        <dbReference type="Proteomes" id="UP001189429"/>
    </source>
</evidence>
<evidence type="ECO:0008006" key="4">
    <source>
        <dbReference type="Google" id="ProtNLM"/>
    </source>
</evidence>
<dbReference type="PANTHER" id="PTHR38899">
    <property type="entry name" value="DOMAIN OOKINETE PROTEIN, PUTATIVE-RELATED"/>
    <property type="match status" value="1"/>
</dbReference>
<gene>
    <name evidence="2" type="ORF">PCOR1329_LOCUS37440</name>
</gene>
<name>A0ABN9TBB2_9DINO</name>
<dbReference type="PANTHER" id="PTHR38899:SF1">
    <property type="entry name" value="PROTEIN KINASE"/>
    <property type="match status" value="1"/>
</dbReference>
<evidence type="ECO:0000313" key="2">
    <source>
        <dbReference type="EMBL" id="CAK0842900.1"/>
    </source>
</evidence>
<reference evidence="2" key="1">
    <citation type="submission" date="2023-10" db="EMBL/GenBank/DDBJ databases">
        <authorList>
            <person name="Chen Y."/>
            <person name="Shah S."/>
            <person name="Dougan E. K."/>
            <person name="Thang M."/>
            <person name="Chan C."/>
        </authorList>
    </citation>
    <scope>NUCLEOTIDE SEQUENCE [LARGE SCALE GENOMIC DNA]</scope>
</reference>
<protein>
    <recommendedName>
        <fullName evidence="4">Protein-tyrosine-phosphatase</fullName>
    </recommendedName>
</protein>
<organism evidence="2 3">
    <name type="scientific">Prorocentrum cordatum</name>
    <dbReference type="NCBI Taxonomy" id="2364126"/>
    <lineage>
        <taxon>Eukaryota</taxon>
        <taxon>Sar</taxon>
        <taxon>Alveolata</taxon>
        <taxon>Dinophyceae</taxon>
        <taxon>Prorocentrales</taxon>
        <taxon>Prorocentraceae</taxon>
        <taxon>Prorocentrum</taxon>
    </lineage>
</organism>
<sequence>MGQHGRFHASLPTKAVALEAGHKPEPERPPVERAPTHCGQDTVTVLDWDDTLLCTTWLAALRARCRGPSAAQRQETLRGIGAAARQLLQRAQEVGQVVIITNSVSGWVEHSASMHVPEILPLLKGVHVISARSEFGNEFPGDAARWKQQAFLTLQQRLPSLHVANLISMGDSSHELDAARALGQRLAEESLVKTVKFCEHPTPEQLRKESWSWSAASWTRSWPAPPTSVRRTPPFCAAPVCAACVVEARSRSRSEFFVGGPAGGPGPGSLHRPLERNSATGRLGAGVRGSPARRRRRWQVWARSL</sequence>
<dbReference type="EMBL" id="CAUYUJ010014538">
    <property type="protein sequence ID" value="CAK0842900.1"/>
    <property type="molecule type" value="Genomic_DNA"/>
</dbReference>
<evidence type="ECO:0000256" key="1">
    <source>
        <dbReference type="SAM" id="MobiDB-lite"/>
    </source>
</evidence>
<dbReference type="Proteomes" id="UP001189429">
    <property type="component" value="Unassembled WGS sequence"/>
</dbReference>